<dbReference type="RefSeq" id="WP_277859788.1">
    <property type="nucleotide sequence ID" value="NZ_JARRAG010000001.1"/>
</dbReference>
<feature type="transmembrane region" description="Helical" evidence="2">
    <location>
        <begin position="202"/>
        <end position="218"/>
    </location>
</feature>
<keyword evidence="2" id="KW-1133">Transmembrane helix</keyword>
<protein>
    <recommendedName>
        <fullName evidence="5">Glycosyltransferase RgtA/B/C/D-like domain-containing protein</fullName>
    </recommendedName>
</protein>
<dbReference type="EMBL" id="JARRAG010000001">
    <property type="protein sequence ID" value="MDG3003437.1"/>
    <property type="molecule type" value="Genomic_DNA"/>
</dbReference>
<feature type="transmembrane region" description="Helical" evidence="2">
    <location>
        <begin position="327"/>
        <end position="346"/>
    </location>
</feature>
<evidence type="ECO:0000256" key="2">
    <source>
        <dbReference type="SAM" id="Phobius"/>
    </source>
</evidence>
<feature type="transmembrane region" description="Helical" evidence="2">
    <location>
        <begin position="576"/>
        <end position="598"/>
    </location>
</feature>
<feature type="transmembrane region" description="Helical" evidence="2">
    <location>
        <begin position="255"/>
        <end position="277"/>
    </location>
</feature>
<feature type="transmembrane region" description="Helical" evidence="2">
    <location>
        <begin position="514"/>
        <end position="531"/>
    </location>
</feature>
<feature type="transmembrane region" description="Helical" evidence="2">
    <location>
        <begin position="224"/>
        <end position="243"/>
    </location>
</feature>
<feature type="region of interest" description="Disordered" evidence="1">
    <location>
        <begin position="726"/>
        <end position="745"/>
    </location>
</feature>
<organism evidence="3 4">
    <name type="scientific">Paludisphaera mucosa</name>
    <dbReference type="NCBI Taxonomy" id="3030827"/>
    <lineage>
        <taxon>Bacteria</taxon>
        <taxon>Pseudomonadati</taxon>
        <taxon>Planctomycetota</taxon>
        <taxon>Planctomycetia</taxon>
        <taxon>Isosphaerales</taxon>
        <taxon>Isosphaeraceae</taxon>
        <taxon>Paludisphaera</taxon>
    </lineage>
</organism>
<name>A0ABT6F7C6_9BACT</name>
<evidence type="ECO:0000313" key="3">
    <source>
        <dbReference type="EMBL" id="MDG3003437.1"/>
    </source>
</evidence>
<dbReference type="Proteomes" id="UP001216907">
    <property type="component" value="Unassembled WGS sequence"/>
</dbReference>
<feature type="transmembrane region" description="Helical" evidence="2">
    <location>
        <begin position="376"/>
        <end position="392"/>
    </location>
</feature>
<feature type="transmembrane region" description="Helical" evidence="2">
    <location>
        <begin position="491"/>
        <end position="508"/>
    </location>
</feature>
<evidence type="ECO:0000256" key="1">
    <source>
        <dbReference type="SAM" id="MobiDB-lite"/>
    </source>
</evidence>
<proteinExistence type="predicted"/>
<feature type="transmembrane region" description="Helical" evidence="2">
    <location>
        <begin position="451"/>
        <end position="484"/>
    </location>
</feature>
<feature type="transmembrane region" description="Helical" evidence="2">
    <location>
        <begin position="543"/>
        <end position="564"/>
    </location>
</feature>
<evidence type="ECO:0000313" key="4">
    <source>
        <dbReference type="Proteomes" id="UP001216907"/>
    </source>
</evidence>
<feature type="transmembrane region" description="Helical" evidence="2">
    <location>
        <begin position="23"/>
        <end position="41"/>
    </location>
</feature>
<sequence length="745" mass="80516">MDRLADVDDPSLPQLQADRPARIARGALVTAVGLAGVAAAHHPMLLSGFRKIQTDLGDSRLLNYLLEHGWLWARRTPGHERFWDAPFFHPVPNVIAFSDSMLSYGPLYWPMRLAGLAPDTAFGAFLIAATALNYAAGVLLFRKGLGFGAPATAAGAGLIAFGAPRVNQLGHAQLVPFFYQILALYALCRIFRAPKIGAGERAACWVAIGLAVAAQLYGGVYLGWFFGVGLAFTAAAAIVLKLSRDAVLEVARRDWWAAATGALVAAVALIPFLTHYLPAAREFGSNFNQIQIYAHPTTESWWSLGEGNWMWGWVERRWPLKSNPFPWEHHLGIGYLTTAACGVGLYLGRGRPLIRVALATMLLGLATMTMVPGPQVANLAAVAVCFALGCLFREPDWSERGAAAFALATAFLLTASPFNDVMRTLTVVMMVFCFVRVASRPGLIDKQFAPASILAILALNSLAIPTAATMAGVLAPPALLFGFYQPARRRFVTSATIGLVLASAIWLTFESRPWILTGAALGAALGWAAGASERLRPSAVWQLRILLVAFPLVILLYGHNSLWLACSPWIPGSQAIRVPCRVVLIMVLPAALGIAAMVQRLDRGRWGAAAWGLALLCLAEQTGTTKTYDVALSRARIDDVARRIDPSAESFYYRPENDELFMFYGVDAMWAGIEAGVPTINGYSGGFPTGWWALPMADSPHEISTEAALREWSALKGLDRSRIQRIGRQAGNEVPASPPVDDEAR</sequence>
<reference evidence="3 4" key="1">
    <citation type="submission" date="2023-03" db="EMBL/GenBank/DDBJ databases">
        <title>Paludisphaera mucosa sp. nov. a novel planctomycete from northern fen.</title>
        <authorList>
            <person name="Ivanova A."/>
        </authorList>
    </citation>
    <scope>NUCLEOTIDE SEQUENCE [LARGE SCALE GENOMIC DNA]</scope>
    <source>
        <strain evidence="3 4">Pla2</strain>
    </source>
</reference>
<feature type="transmembrane region" description="Helical" evidence="2">
    <location>
        <begin position="147"/>
        <end position="166"/>
    </location>
</feature>
<accession>A0ABT6F7C6</accession>
<comment type="caution">
    <text evidence="3">The sequence shown here is derived from an EMBL/GenBank/DDBJ whole genome shotgun (WGS) entry which is preliminary data.</text>
</comment>
<keyword evidence="4" id="KW-1185">Reference proteome</keyword>
<feature type="transmembrane region" description="Helical" evidence="2">
    <location>
        <begin position="172"/>
        <end position="190"/>
    </location>
</feature>
<keyword evidence="2" id="KW-0472">Membrane</keyword>
<gene>
    <name evidence="3" type="ORF">PZE19_06645</name>
</gene>
<feature type="transmembrane region" description="Helical" evidence="2">
    <location>
        <begin position="121"/>
        <end position="140"/>
    </location>
</feature>
<feature type="transmembrane region" description="Helical" evidence="2">
    <location>
        <begin position="353"/>
        <end position="370"/>
    </location>
</feature>
<keyword evidence="2" id="KW-0812">Transmembrane</keyword>
<evidence type="ECO:0008006" key="5">
    <source>
        <dbReference type="Google" id="ProtNLM"/>
    </source>
</evidence>